<name>A0A6J4TH75_9SPHN</name>
<reference evidence="1" key="1">
    <citation type="submission" date="2020-02" db="EMBL/GenBank/DDBJ databases">
        <authorList>
            <person name="Meier V. D."/>
        </authorList>
    </citation>
    <scope>NUCLEOTIDE SEQUENCE</scope>
    <source>
        <strain evidence="1">AVDCRST_MAG31</strain>
    </source>
</reference>
<evidence type="ECO:0000313" key="1">
    <source>
        <dbReference type="EMBL" id="CAA9522429.1"/>
    </source>
</evidence>
<dbReference type="Pfam" id="PF01527">
    <property type="entry name" value="HTH_Tnp_1"/>
    <property type="match status" value="1"/>
</dbReference>
<dbReference type="PANTHER" id="PTHR37936">
    <property type="entry name" value="TRANSPOSASE INSC FOR INSERTION ELEMENT IS2A-RELATED"/>
    <property type="match status" value="1"/>
</dbReference>
<dbReference type="GO" id="GO:0043565">
    <property type="term" value="F:sequence-specific DNA binding"/>
    <property type="evidence" value="ECO:0007669"/>
    <property type="project" value="InterPro"/>
</dbReference>
<dbReference type="EMBL" id="CADCWA010000126">
    <property type="protein sequence ID" value="CAA9522429.1"/>
    <property type="molecule type" value="Genomic_DNA"/>
</dbReference>
<dbReference type="NCBIfam" id="NF047595">
    <property type="entry name" value="IS66_ISRel24_TnpA"/>
    <property type="match status" value="1"/>
</dbReference>
<organism evidence="1">
    <name type="scientific">uncultured Sphingomonas sp</name>
    <dbReference type="NCBI Taxonomy" id="158754"/>
    <lineage>
        <taxon>Bacteria</taxon>
        <taxon>Pseudomonadati</taxon>
        <taxon>Pseudomonadota</taxon>
        <taxon>Alphaproteobacteria</taxon>
        <taxon>Sphingomonadales</taxon>
        <taxon>Sphingomonadaceae</taxon>
        <taxon>Sphingomonas</taxon>
        <taxon>environmental samples</taxon>
    </lineage>
</organism>
<dbReference type="InterPro" id="IPR002514">
    <property type="entry name" value="Transposase_8"/>
</dbReference>
<protein>
    <recommendedName>
        <fullName evidence="2">Transposase</fullName>
    </recommendedName>
</protein>
<dbReference type="GO" id="GO:0006313">
    <property type="term" value="P:DNA transposition"/>
    <property type="evidence" value="ECO:0007669"/>
    <property type="project" value="InterPro"/>
</dbReference>
<dbReference type="GO" id="GO:0004803">
    <property type="term" value="F:transposase activity"/>
    <property type="evidence" value="ECO:0007669"/>
    <property type="project" value="InterPro"/>
</dbReference>
<gene>
    <name evidence="1" type="ORF">AVDCRST_MAG31-1624</name>
</gene>
<evidence type="ECO:0008006" key="2">
    <source>
        <dbReference type="Google" id="ProtNLM"/>
    </source>
</evidence>
<dbReference type="PANTHER" id="PTHR37936:SF3">
    <property type="entry name" value="TRANSPOSASE INSC FOR INSERTION ELEMENT IS2A-RELATED"/>
    <property type="match status" value="1"/>
</dbReference>
<sequence>MEIISGVERRRQWRVEDKLRIVAEADLPGACFAEVARRHEVSRSVLWSWRKQVRSGALVAEQAPVFVPMQIVPERTAMAVPPSAGPPAALPAADPADARDDRIEILLPDGRHCGFPRRSAPRRCVACCRRCADDPCPLRCPCLAGGGPHGYAPRALSRCLASRRV</sequence>
<dbReference type="SUPFAM" id="SSF48295">
    <property type="entry name" value="TrpR-like"/>
    <property type="match status" value="1"/>
</dbReference>
<proteinExistence type="predicted"/>
<accession>A0A6J4TH75</accession>
<dbReference type="AlphaFoldDB" id="A0A6J4TH75"/>
<dbReference type="InterPro" id="IPR010921">
    <property type="entry name" value="Trp_repressor/repl_initiator"/>
</dbReference>